<feature type="active site" description="Nucleophile" evidence="8">
    <location>
        <position position="247"/>
    </location>
</feature>
<dbReference type="NCBIfam" id="TIGR01368">
    <property type="entry name" value="CPSaseIIsmall"/>
    <property type="match status" value="1"/>
</dbReference>
<dbReference type="SUPFAM" id="SSF52021">
    <property type="entry name" value="Carbamoyl phosphate synthetase, small subunit N-terminal domain"/>
    <property type="match status" value="1"/>
</dbReference>
<feature type="binding site" evidence="8">
    <location>
        <position position="221"/>
    </location>
    <ligand>
        <name>L-glutamine</name>
        <dbReference type="ChEBI" id="CHEBI:58359"/>
    </ligand>
</feature>
<keyword evidence="3 8" id="KW-0436">Ligase</keyword>
<dbReference type="GO" id="GO:0004088">
    <property type="term" value="F:carbamoyl-phosphate synthase (glutamine-hydrolyzing) activity"/>
    <property type="evidence" value="ECO:0007669"/>
    <property type="project" value="UniProtKB-UniRule"/>
</dbReference>
<evidence type="ECO:0000256" key="4">
    <source>
        <dbReference type="ARBA" id="ARBA00022741"/>
    </source>
</evidence>
<dbReference type="InterPro" id="IPR029062">
    <property type="entry name" value="Class_I_gatase-like"/>
</dbReference>
<dbReference type="Pfam" id="PF00988">
    <property type="entry name" value="CPSase_sm_chain"/>
    <property type="match status" value="1"/>
</dbReference>
<evidence type="ECO:0000259" key="9">
    <source>
        <dbReference type="SMART" id="SM01097"/>
    </source>
</evidence>
<evidence type="ECO:0000256" key="5">
    <source>
        <dbReference type="ARBA" id="ARBA00022840"/>
    </source>
</evidence>
<dbReference type="PRINTS" id="PR00097">
    <property type="entry name" value="ANTSNTHASEII"/>
</dbReference>
<dbReference type="PRINTS" id="PR00099">
    <property type="entry name" value="CPSGATASE"/>
</dbReference>
<dbReference type="PANTHER" id="PTHR43418">
    <property type="entry name" value="MULTIFUNCTIONAL TRYPTOPHAN BIOSYNTHESIS PROTEIN-RELATED"/>
    <property type="match status" value="1"/>
</dbReference>
<feature type="binding site" evidence="8">
    <location>
        <position position="296"/>
    </location>
    <ligand>
        <name>L-glutamine</name>
        <dbReference type="ChEBI" id="CHEBI:58359"/>
    </ligand>
</feature>
<dbReference type="GO" id="GO:0006207">
    <property type="term" value="P:'de novo' pyrimidine nucleobase biosynthetic process"/>
    <property type="evidence" value="ECO:0007669"/>
    <property type="project" value="InterPro"/>
</dbReference>
<dbReference type="InterPro" id="IPR006274">
    <property type="entry name" value="CarbamoylP_synth_ssu"/>
</dbReference>
<keyword evidence="8" id="KW-0665">Pyrimidine biosynthesis</keyword>
<feature type="binding site" evidence="8">
    <location>
        <position position="219"/>
    </location>
    <ligand>
        <name>L-glutamine</name>
        <dbReference type="ChEBI" id="CHEBI:58359"/>
    </ligand>
</feature>
<feature type="binding site" evidence="8">
    <location>
        <position position="48"/>
    </location>
    <ligand>
        <name>L-glutamine</name>
        <dbReference type="ChEBI" id="CHEBI:58359"/>
    </ligand>
</feature>
<gene>
    <name evidence="8" type="primary">carA</name>
    <name evidence="10" type="ORF">A3B93_00910</name>
</gene>
<dbReference type="InterPro" id="IPR017926">
    <property type="entry name" value="GATASE"/>
</dbReference>
<dbReference type="EMBL" id="MFUH01000042">
    <property type="protein sequence ID" value="OGI81069.1"/>
    <property type="molecule type" value="Genomic_DNA"/>
</dbReference>
<evidence type="ECO:0000313" key="11">
    <source>
        <dbReference type="Proteomes" id="UP000179880"/>
    </source>
</evidence>
<keyword evidence="6 8" id="KW-0315">Glutamine amidotransferase</keyword>
<dbReference type="Gene3D" id="3.50.30.20">
    <property type="entry name" value="Carbamoyl-phosphate synthase small subunit, N-terminal domain"/>
    <property type="match status" value="1"/>
</dbReference>
<dbReference type="SUPFAM" id="SSF52317">
    <property type="entry name" value="Class I glutamine amidotransferase-like"/>
    <property type="match status" value="1"/>
</dbReference>
<dbReference type="Gene3D" id="3.40.50.880">
    <property type="match status" value="1"/>
</dbReference>
<dbReference type="GO" id="GO:0044205">
    <property type="term" value="P:'de novo' UMP biosynthetic process"/>
    <property type="evidence" value="ECO:0007669"/>
    <property type="project" value="UniProtKB-UniRule"/>
</dbReference>
<dbReference type="Pfam" id="PF00117">
    <property type="entry name" value="GATase"/>
    <property type="match status" value="1"/>
</dbReference>
<dbReference type="SMART" id="SM01097">
    <property type="entry name" value="CPSase_sm_chain"/>
    <property type="match status" value="1"/>
</dbReference>
<evidence type="ECO:0000313" key="10">
    <source>
        <dbReference type="EMBL" id="OGI81069.1"/>
    </source>
</evidence>
<keyword evidence="8" id="KW-0028">Amino-acid biosynthesis</keyword>
<comment type="caution">
    <text evidence="10">The sequence shown here is derived from an EMBL/GenBank/DDBJ whole genome shotgun (WGS) entry which is preliminary data.</text>
</comment>
<dbReference type="NCBIfam" id="NF009475">
    <property type="entry name" value="PRK12838.1"/>
    <property type="match status" value="1"/>
</dbReference>
<feature type="domain" description="Carbamoyl-phosphate synthase small subunit N-terminal" evidence="9">
    <location>
        <begin position="3"/>
        <end position="135"/>
    </location>
</feature>
<feature type="active site" evidence="8">
    <location>
        <position position="340"/>
    </location>
</feature>
<dbReference type="PRINTS" id="PR00096">
    <property type="entry name" value="GATASE"/>
</dbReference>
<evidence type="ECO:0000256" key="1">
    <source>
        <dbReference type="ARBA" id="ARBA00005077"/>
    </source>
</evidence>
<feature type="region of interest" description="CPSase" evidence="8">
    <location>
        <begin position="1"/>
        <end position="171"/>
    </location>
</feature>
<reference evidence="10 11" key="1">
    <citation type="journal article" date="2016" name="Nat. Commun.">
        <title>Thousands of microbial genomes shed light on interconnected biogeochemical processes in an aquifer system.</title>
        <authorList>
            <person name="Anantharaman K."/>
            <person name="Brown C.T."/>
            <person name="Hug L.A."/>
            <person name="Sharon I."/>
            <person name="Castelle C.J."/>
            <person name="Probst A.J."/>
            <person name="Thomas B.C."/>
            <person name="Singh A."/>
            <person name="Wilkins M.J."/>
            <person name="Karaoz U."/>
            <person name="Brodie E.L."/>
            <person name="Williams K.H."/>
            <person name="Hubbard S.S."/>
            <person name="Banfield J.F."/>
        </authorList>
    </citation>
    <scope>NUCLEOTIDE SEQUENCE [LARGE SCALE GENOMIC DNA]</scope>
</reference>
<dbReference type="GO" id="GO:0006541">
    <property type="term" value="P:glutamine metabolic process"/>
    <property type="evidence" value="ECO:0007669"/>
    <property type="project" value="InterPro"/>
</dbReference>
<dbReference type="Proteomes" id="UP000179880">
    <property type="component" value="Unassembled WGS sequence"/>
</dbReference>
<evidence type="ECO:0000256" key="6">
    <source>
        <dbReference type="ARBA" id="ARBA00022962"/>
    </source>
</evidence>
<comment type="pathway">
    <text evidence="1 8">Amino-acid biosynthesis; L-arginine biosynthesis; carbamoyl phosphate from bicarbonate: step 1/1.</text>
</comment>
<dbReference type="GO" id="GO:0004359">
    <property type="term" value="F:glutaminase activity"/>
    <property type="evidence" value="ECO:0007669"/>
    <property type="project" value="RHEA"/>
</dbReference>
<sequence length="359" mass="40456">MLSSGYLILSDGSVFSGQVPYQQNNLLKGEVVFNTGMTGYVESLTDPSYAGQILVFTYPLIGNYGVLSEQTWESDKIHVAGVVMSELCQSWSHPKSIKSLADWLAEQNIPFMTGVDTRALTKHLRVQGTMRGMITQQRELRVDLAQSKKILGASFIPKVLIQKPLIYNKQYEKSIILVDCGLKLSILRSLMKLPYRIKRVPHDYNYSKEPYDGVVISNGPGDPMDYKATIRVLRVALRKNKPIFGICLGSQIMALAAGAQTYKLLFGHRGHNQPCKLEISNPKSRVSDKCFITSQNHGYAINEATLPKDWRVTFRNLNDNSIEGIEHKTKPFFSVQFHPEACPGPTDTIWLFKKFHKLL</sequence>
<dbReference type="CDD" id="cd01744">
    <property type="entry name" value="GATase1_CPSase"/>
    <property type="match status" value="1"/>
</dbReference>
<dbReference type="GO" id="GO:0005524">
    <property type="term" value="F:ATP binding"/>
    <property type="evidence" value="ECO:0007669"/>
    <property type="project" value="UniProtKB-UniRule"/>
</dbReference>
<dbReference type="InterPro" id="IPR036480">
    <property type="entry name" value="CarbP_synth_ssu_N_sf"/>
</dbReference>
<evidence type="ECO:0000256" key="3">
    <source>
        <dbReference type="ARBA" id="ARBA00022598"/>
    </source>
</evidence>
<dbReference type="InterPro" id="IPR035686">
    <property type="entry name" value="CPSase_GATase1"/>
</dbReference>
<evidence type="ECO:0000256" key="2">
    <source>
        <dbReference type="ARBA" id="ARBA00007800"/>
    </source>
</evidence>
<name>A0A1F6WGQ4_9BACT</name>
<dbReference type="EC" id="6.3.5.5" evidence="8"/>
<comment type="similarity">
    <text evidence="2 8">Belongs to the CarA family.</text>
</comment>
<feature type="binding site" evidence="8">
    <location>
        <position position="298"/>
    </location>
    <ligand>
        <name>L-glutamine</name>
        <dbReference type="ChEBI" id="CHEBI:58359"/>
    </ligand>
</feature>
<feature type="binding site" evidence="8">
    <location>
        <position position="248"/>
    </location>
    <ligand>
        <name>L-glutamine</name>
        <dbReference type="ChEBI" id="CHEBI:58359"/>
    </ligand>
</feature>
<dbReference type="InterPro" id="IPR050472">
    <property type="entry name" value="Anth_synth/Amidotransfase"/>
</dbReference>
<dbReference type="HAMAP" id="MF_01209">
    <property type="entry name" value="CPSase_S_chain"/>
    <property type="match status" value="1"/>
</dbReference>
<accession>A0A1F6WGQ4</accession>
<dbReference type="GO" id="GO:0006526">
    <property type="term" value="P:L-arginine biosynthetic process"/>
    <property type="evidence" value="ECO:0007669"/>
    <property type="project" value="UniProtKB-UniRule"/>
</dbReference>
<keyword evidence="8" id="KW-0055">Arginine biosynthesis</keyword>
<evidence type="ECO:0000256" key="7">
    <source>
        <dbReference type="ARBA" id="ARBA00048816"/>
    </source>
</evidence>
<evidence type="ECO:0000256" key="8">
    <source>
        <dbReference type="HAMAP-Rule" id="MF_01209"/>
    </source>
</evidence>
<feature type="binding site" evidence="8">
    <location>
        <position position="299"/>
    </location>
    <ligand>
        <name>L-glutamine</name>
        <dbReference type="ChEBI" id="CHEBI:58359"/>
    </ligand>
</feature>
<comment type="catalytic activity">
    <reaction evidence="7 8">
        <text>hydrogencarbonate + L-glutamine + 2 ATP + H2O = carbamoyl phosphate + L-glutamate + 2 ADP + phosphate + 2 H(+)</text>
        <dbReference type="Rhea" id="RHEA:18633"/>
        <dbReference type="ChEBI" id="CHEBI:15377"/>
        <dbReference type="ChEBI" id="CHEBI:15378"/>
        <dbReference type="ChEBI" id="CHEBI:17544"/>
        <dbReference type="ChEBI" id="CHEBI:29985"/>
        <dbReference type="ChEBI" id="CHEBI:30616"/>
        <dbReference type="ChEBI" id="CHEBI:43474"/>
        <dbReference type="ChEBI" id="CHEBI:58228"/>
        <dbReference type="ChEBI" id="CHEBI:58359"/>
        <dbReference type="ChEBI" id="CHEBI:456216"/>
        <dbReference type="EC" id="6.3.5.5"/>
    </reaction>
</comment>
<dbReference type="InterPro" id="IPR002474">
    <property type="entry name" value="CarbamoylP_synth_ssu_N"/>
</dbReference>
<feature type="binding site" evidence="8">
    <location>
        <position position="251"/>
    </location>
    <ligand>
        <name>L-glutamine</name>
        <dbReference type="ChEBI" id="CHEBI:58359"/>
    </ligand>
</feature>
<dbReference type="AlphaFoldDB" id="A0A1F6WGQ4"/>
<dbReference type="PROSITE" id="PS51273">
    <property type="entry name" value="GATASE_TYPE_1"/>
    <property type="match status" value="1"/>
</dbReference>
<organism evidence="10 11">
    <name type="scientific">Candidatus Nomurabacteria bacterium RIFCSPHIGHO2_02_FULL_42_24</name>
    <dbReference type="NCBI Taxonomy" id="1801757"/>
    <lineage>
        <taxon>Bacteria</taxon>
        <taxon>Candidatus Nomuraibacteriota</taxon>
    </lineage>
</organism>
<comment type="pathway">
    <text evidence="8">Pyrimidine metabolism; UMP biosynthesis via de novo pathway; (S)-dihydroorotate from bicarbonate: step 1/3.</text>
</comment>
<dbReference type="PANTHER" id="PTHR43418:SF7">
    <property type="entry name" value="CARBAMOYL-PHOSPHATE SYNTHASE SMALL CHAIN"/>
    <property type="match status" value="1"/>
</dbReference>
<keyword evidence="5 8" id="KW-0067">ATP-binding</keyword>
<dbReference type="UniPathway" id="UPA00070">
    <property type="reaction ID" value="UER00115"/>
</dbReference>
<comment type="function">
    <text evidence="8">Small subunit of the glutamine-dependent carbamoyl phosphate synthetase (CPSase). CPSase catalyzes the formation of carbamoyl phosphate from the ammonia moiety of glutamine, carbonate, and phosphate donated by ATP, constituting the first step of 2 biosynthetic pathways, one leading to arginine and/or urea and the other to pyrimidine nucleotides. The small subunit (glutamine amidotransferase) binds and cleaves glutamine to supply the large subunit with the substrate ammonia.</text>
</comment>
<keyword evidence="4 8" id="KW-0547">Nucleotide-binding</keyword>
<comment type="subunit">
    <text evidence="8">Composed of two chains; the small (or glutamine) chain promotes the hydrolysis of glutamine to ammonia, which is used by the large (or ammonia) chain to synthesize carbamoyl phosphate. Tetramer of heterodimers (alpha,beta)4.</text>
</comment>
<comment type="catalytic activity">
    <reaction evidence="8">
        <text>L-glutamine + H2O = L-glutamate + NH4(+)</text>
        <dbReference type="Rhea" id="RHEA:15889"/>
        <dbReference type="ChEBI" id="CHEBI:15377"/>
        <dbReference type="ChEBI" id="CHEBI:28938"/>
        <dbReference type="ChEBI" id="CHEBI:29985"/>
        <dbReference type="ChEBI" id="CHEBI:58359"/>
    </reaction>
</comment>
<protein>
    <recommendedName>
        <fullName evidence="8">Carbamoyl phosphate synthase small chain</fullName>
        <ecNumber evidence="8">6.3.5.5</ecNumber>
    </recommendedName>
    <alternativeName>
        <fullName evidence="8">Carbamoyl phosphate synthetase glutamine chain</fullName>
    </alternativeName>
</protein>
<feature type="active site" evidence="8">
    <location>
        <position position="338"/>
    </location>
</feature>
<dbReference type="UniPathway" id="UPA00068">
    <property type="reaction ID" value="UER00171"/>
</dbReference>
<proteinExistence type="inferred from homology"/>